<name>U4L0X6_PYROM</name>
<evidence type="ECO:0000313" key="1">
    <source>
        <dbReference type="EMBL" id="CCX07903.1"/>
    </source>
</evidence>
<dbReference type="Proteomes" id="UP000018144">
    <property type="component" value="Unassembled WGS sequence"/>
</dbReference>
<dbReference type="EMBL" id="HF935381">
    <property type="protein sequence ID" value="CCX07903.1"/>
    <property type="molecule type" value="Genomic_DNA"/>
</dbReference>
<organism evidence="1 2">
    <name type="scientific">Pyronema omphalodes (strain CBS 100304)</name>
    <name type="common">Pyronema confluens</name>
    <dbReference type="NCBI Taxonomy" id="1076935"/>
    <lineage>
        <taxon>Eukaryota</taxon>
        <taxon>Fungi</taxon>
        <taxon>Dikarya</taxon>
        <taxon>Ascomycota</taxon>
        <taxon>Pezizomycotina</taxon>
        <taxon>Pezizomycetes</taxon>
        <taxon>Pezizales</taxon>
        <taxon>Pyronemataceae</taxon>
        <taxon>Pyronema</taxon>
    </lineage>
</organism>
<evidence type="ECO:0000313" key="2">
    <source>
        <dbReference type="Proteomes" id="UP000018144"/>
    </source>
</evidence>
<accession>U4L0X6</accession>
<proteinExistence type="predicted"/>
<protein>
    <submittedName>
        <fullName evidence="1">Uncharacterized protein</fullName>
    </submittedName>
</protein>
<sequence>MSFLPDRRVLCLSDKLLTSLKPESVPSTSLELNRTAVPVTSPHLRTAT</sequence>
<dbReference type="AlphaFoldDB" id="U4L0X6"/>
<reference evidence="1 2" key="1">
    <citation type="journal article" date="2013" name="PLoS Genet.">
        <title>The genome and development-dependent transcriptomes of Pyronema confluens: a window into fungal evolution.</title>
        <authorList>
            <person name="Traeger S."/>
            <person name="Altegoer F."/>
            <person name="Freitag M."/>
            <person name="Gabaldon T."/>
            <person name="Kempken F."/>
            <person name="Kumar A."/>
            <person name="Marcet-Houben M."/>
            <person name="Poggeler S."/>
            <person name="Stajich J.E."/>
            <person name="Nowrousian M."/>
        </authorList>
    </citation>
    <scope>NUCLEOTIDE SEQUENCE [LARGE SCALE GENOMIC DNA]</scope>
    <source>
        <strain evidence="2">CBS 100304</strain>
        <tissue evidence="1">Vegetative mycelium</tissue>
    </source>
</reference>
<keyword evidence="2" id="KW-1185">Reference proteome</keyword>
<gene>
    <name evidence="1" type="ORF">PCON_07492</name>
</gene>